<sequence length="40" mass="4480">MRRWGVFGAMTMSVLDGLSLCLALGLFFYLLLALMRAERG</sequence>
<accession>A0A239H7F7</accession>
<dbReference type="GO" id="GO:0008556">
    <property type="term" value="F:P-type potassium transmembrane transporter activity"/>
    <property type="evidence" value="ECO:0007669"/>
    <property type="project" value="InterPro"/>
</dbReference>
<dbReference type="EMBL" id="FZOG01000004">
    <property type="protein sequence ID" value="SNS76763.1"/>
    <property type="molecule type" value="Genomic_DNA"/>
</dbReference>
<protein>
    <submittedName>
        <fullName evidence="2">K+-transporting ATPase ATPase F chain</fullName>
    </submittedName>
</protein>
<dbReference type="AlphaFoldDB" id="A0A239H7F7"/>
<evidence type="ECO:0000313" key="3">
    <source>
        <dbReference type="Proteomes" id="UP000242915"/>
    </source>
</evidence>
<name>A0A239H7F7_9PSED</name>
<keyword evidence="1" id="KW-0472">Membrane</keyword>
<keyword evidence="3" id="KW-1185">Reference proteome</keyword>
<gene>
    <name evidence="2" type="ORF">SAMN05216255_3309</name>
</gene>
<evidence type="ECO:0000256" key="1">
    <source>
        <dbReference type="SAM" id="Phobius"/>
    </source>
</evidence>
<keyword evidence="1" id="KW-0812">Transmembrane</keyword>
<keyword evidence="1" id="KW-1133">Transmembrane helix</keyword>
<evidence type="ECO:0000313" key="2">
    <source>
        <dbReference type="EMBL" id="SNS76763.1"/>
    </source>
</evidence>
<dbReference type="Pfam" id="PF09604">
    <property type="entry name" value="Potass_KdpF"/>
    <property type="match status" value="1"/>
</dbReference>
<dbReference type="GO" id="GO:0005886">
    <property type="term" value="C:plasma membrane"/>
    <property type="evidence" value="ECO:0007669"/>
    <property type="project" value="InterPro"/>
</dbReference>
<reference evidence="3" key="1">
    <citation type="submission" date="2017-06" db="EMBL/GenBank/DDBJ databases">
        <authorList>
            <person name="Varghese N."/>
            <person name="Submissions S."/>
        </authorList>
    </citation>
    <scope>NUCLEOTIDE SEQUENCE [LARGE SCALE GENOMIC DNA]</scope>
    <source>
        <strain evidence="3">CIP 108523</strain>
    </source>
</reference>
<dbReference type="InterPro" id="IPR011726">
    <property type="entry name" value="KdpF"/>
</dbReference>
<proteinExistence type="predicted"/>
<organism evidence="2 3">
    <name type="scientific">Pseudomonas segetis</name>
    <dbReference type="NCBI Taxonomy" id="298908"/>
    <lineage>
        <taxon>Bacteria</taxon>
        <taxon>Pseudomonadati</taxon>
        <taxon>Pseudomonadota</taxon>
        <taxon>Gammaproteobacteria</taxon>
        <taxon>Pseudomonadales</taxon>
        <taxon>Pseudomonadaceae</taxon>
        <taxon>Pseudomonas</taxon>
    </lineage>
</organism>
<feature type="transmembrane region" description="Helical" evidence="1">
    <location>
        <begin position="6"/>
        <end position="32"/>
    </location>
</feature>
<dbReference type="Proteomes" id="UP000242915">
    <property type="component" value="Unassembled WGS sequence"/>
</dbReference>